<dbReference type="EMBL" id="SMMG02000003">
    <property type="protein sequence ID" value="KAA3479486.1"/>
    <property type="molecule type" value="Genomic_DNA"/>
</dbReference>
<reference evidence="2" key="1">
    <citation type="journal article" date="2019" name="Plant Biotechnol. J.">
        <title>Genome sequencing of the Australian wild diploid species Gossypium australe highlights disease resistance and delayed gland morphogenesis.</title>
        <authorList>
            <person name="Cai Y."/>
            <person name="Cai X."/>
            <person name="Wang Q."/>
            <person name="Wang P."/>
            <person name="Zhang Y."/>
            <person name="Cai C."/>
            <person name="Xu Y."/>
            <person name="Wang K."/>
            <person name="Zhou Z."/>
            <person name="Wang C."/>
            <person name="Geng S."/>
            <person name="Li B."/>
            <person name="Dong Q."/>
            <person name="Hou Y."/>
            <person name="Wang H."/>
            <person name="Ai P."/>
            <person name="Liu Z."/>
            <person name="Yi F."/>
            <person name="Sun M."/>
            <person name="An G."/>
            <person name="Cheng J."/>
            <person name="Zhang Y."/>
            <person name="Shi Q."/>
            <person name="Xie Y."/>
            <person name="Shi X."/>
            <person name="Chang Y."/>
            <person name="Huang F."/>
            <person name="Chen Y."/>
            <person name="Hong S."/>
            <person name="Mi L."/>
            <person name="Sun Q."/>
            <person name="Zhang L."/>
            <person name="Zhou B."/>
            <person name="Peng R."/>
            <person name="Zhang X."/>
            <person name="Liu F."/>
        </authorList>
    </citation>
    <scope>NUCLEOTIDE SEQUENCE [LARGE SCALE GENOMIC DNA]</scope>
    <source>
        <strain evidence="2">cv. PA1801</strain>
    </source>
</reference>
<evidence type="ECO:0000313" key="2">
    <source>
        <dbReference type="Proteomes" id="UP000325315"/>
    </source>
</evidence>
<dbReference type="Proteomes" id="UP000325315">
    <property type="component" value="Unassembled WGS sequence"/>
</dbReference>
<accession>A0A5B6WDY5</accession>
<dbReference type="AlphaFoldDB" id="A0A5B6WDY5"/>
<evidence type="ECO:0000313" key="1">
    <source>
        <dbReference type="EMBL" id="KAA3479486.1"/>
    </source>
</evidence>
<gene>
    <name evidence="1" type="ORF">EPI10_019991</name>
</gene>
<keyword evidence="2" id="KW-1185">Reference proteome</keyword>
<proteinExistence type="predicted"/>
<protein>
    <submittedName>
        <fullName evidence="1">Uncharacterized protein</fullName>
    </submittedName>
</protein>
<name>A0A5B6WDY5_9ROSI</name>
<comment type="caution">
    <text evidence="1">The sequence shown here is derived from an EMBL/GenBank/DDBJ whole genome shotgun (WGS) entry which is preliminary data.</text>
</comment>
<sequence>MVVSERRAILRYHFQAEKEANHQWRQGDVSQFYFATCLALNDGFFIKNPARKLVVLENSCGDVSFQPEALQSVGNLAVDRRERLFSFPVKCDGKGQS</sequence>
<organism evidence="1 2">
    <name type="scientific">Gossypium australe</name>
    <dbReference type="NCBI Taxonomy" id="47621"/>
    <lineage>
        <taxon>Eukaryota</taxon>
        <taxon>Viridiplantae</taxon>
        <taxon>Streptophyta</taxon>
        <taxon>Embryophyta</taxon>
        <taxon>Tracheophyta</taxon>
        <taxon>Spermatophyta</taxon>
        <taxon>Magnoliopsida</taxon>
        <taxon>eudicotyledons</taxon>
        <taxon>Gunneridae</taxon>
        <taxon>Pentapetalae</taxon>
        <taxon>rosids</taxon>
        <taxon>malvids</taxon>
        <taxon>Malvales</taxon>
        <taxon>Malvaceae</taxon>
        <taxon>Malvoideae</taxon>
        <taxon>Gossypium</taxon>
    </lineage>
</organism>